<evidence type="ECO:0000259" key="5">
    <source>
        <dbReference type="PROSITE" id="PS50278"/>
    </source>
</evidence>
<dbReference type="GO" id="GO:0002040">
    <property type="term" value="P:sprouting angiogenesis"/>
    <property type="evidence" value="ECO:0007669"/>
    <property type="project" value="TreeGrafter"/>
</dbReference>
<dbReference type="Proteomes" id="UP000515145">
    <property type="component" value="Chromosome 24"/>
</dbReference>
<dbReference type="InterPro" id="IPR050507">
    <property type="entry name" value="PDGF/VEGF_growth_factor"/>
</dbReference>
<feature type="domain" description="Platelet-derived growth factor (PDGF) family profile" evidence="5">
    <location>
        <begin position="33"/>
        <end position="125"/>
    </location>
</feature>
<feature type="chain" id="PRO_5028459695" evidence="4">
    <location>
        <begin position="25"/>
        <end position="125"/>
    </location>
</feature>
<dbReference type="GO" id="GO:0038084">
    <property type="term" value="P:vascular endothelial growth factor signaling pathway"/>
    <property type="evidence" value="ECO:0007669"/>
    <property type="project" value="TreeGrafter"/>
</dbReference>
<dbReference type="GO" id="GO:0016020">
    <property type="term" value="C:membrane"/>
    <property type="evidence" value="ECO:0007669"/>
    <property type="project" value="InterPro"/>
</dbReference>
<accession>A0A6P7HST1</accession>
<dbReference type="SUPFAM" id="SSF57501">
    <property type="entry name" value="Cystine-knot cytokines"/>
    <property type="match status" value="1"/>
</dbReference>
<dbReference type="CDD" id="cd00135">
    <property type="entry name" value="PDGF"/>
    <property type="match status" value="1"/>
</dbReference>
<dbReference type="OrthoDB" id="6370328at2759"/>
<dbReference type="PANTHER" id="PTHR12025">
    <property type="entry name" value="VASCULAR ENDOTHELIAL GROWTH FACTOR"/>
    <property type="match status" value="1"/>
</dbReference>
<evidence type="ECO:0000256" key="2">
    <source>
        <dbReference type="ARBA" id="ARBA00023157"/>
    </source>
</evidence>
<reference evidence="7" key="1">
    <citation type="submission" date="2025-08" db="UniProtKB">
        <authorList>
            <consortium name="RefSeq"/>
        </authorList>
    </citation>
    <scope>IDENTIFICATION</scope>
</reference>
<dbReference type="Pfam" id="PF00341">
    <property type="entry name" value="PDGF"/>
    <property type="match status" value="1"/>
</dbReference>
<evidence type="ECO:0000313" key="6">
    <source>
        <dbReference type="Proteomes" id="UP000515145"/>
    </source>
</evidence>
<keyword evidence="2" id="KW-1015">Disulfide bond</keyword>
<name>A0A6P7HST1_9TELE</name>
<dbReference type="RefSeq" id="XP_028253632.1">
    <property type="nucleotide sequence ID" value="XM_028397831.1"/>
</dbReference>
<protein>
    <submittedName>
        <fullName evidence="7">Vascular endothelial growth factor A-like</fullName>
    </submittedName>
</protein>
<dbReference type="AlphaFoldDB" id="A0A6P7HST1"/>
<dbReference type="GO" id="GO:0042056">
    <property type="term" value="F:chemoattractant activity"/>
    <property type="evidence" value="ECO:0007669"/>
    <property type="project" value="TreeGrafter"/>
</dbReference>
<keyword evidence="4" id="KW-0732">Signal</keyword>
<evidence type="ECO:0000313" key="7">
    <source>
        <dbReference type="RefSeq" id="XP_028253632.1"/>
    </source>
</evidence>
<dbReference type="GO" id="GO:0048010">
    <property type="term" value="P:vascular endothelial growth factor receptor signaling pathway"/>
    <property type="evidence" value="ECO:0007669"/>
    <property type="project" value="TreeGrafter"/>
</dbReference>
<feature type="signal peptide" evidence="4">
    <location>
        <begin position="1"/>
        <end position="24"/>
    </location>
</feature>
<dbReference type="GO" id="GO:0005615">
    <property type="term" value="C:extracellular space"/>
    <property type="evidence" value="ECO:0007669"/>
    <property type="project" value="TreeGrafter"/>
</dbReference>
<dbReference type="InterPro" id="IPR029034">
    <property type="entry name" value="Cystine-knot_cytokine"/>
</dbReference>
<comment type="similarity">
    <text evidence="3">Belongs to the PDGF/VEGF growth factor family.</text>
</comment>
<dbReference type="GO" id="GO:0045766">
    <property type="term" value="P:positive regulation of angiogenesis"/>
    <property type="evidence" value="ECO:0007669"/>
    <property type="project" value="TreeGrafter"/>
</dbReference>
<organism evidence="6 7">
    <name type="scientific">Parambassis ranga</name>
    <name type="common">Indian glassy fish</name>
    <dbReference type="NCBI Taxonomy" id="210632"/>
    <lineage>
        <taxon>Eukaryota</taxon>
        <taxon>Metazoa</taxon>
        <taxon>Chordata</taxon>
        <taxon>Craniata</taxon>
        <taxon>Vertebrata</taxon>
        <taxon>Euteleostomi</taxon>
        <taxon>Actinopterygii</taxon>
        <taxon>Neopterygii</taxon>
        <taxon>Teleostei</taxon>
        <taxon>Neoteleostei</taxon>
        <taxon>Acanthomorphata</taxon>
        <taxon>Ovalentaria</taxon>
        <taxon>Ambassidae</taxon>
        <taxon>Parambassis</taxon>
    </lineage>
</organism>
<evidence type="ECO:0000256" key="4">
    <source>
        <dbReference type="SAM" id="SignalP"/>
    </source>
</evidence>
<sequence length="125" mass="14178">MQAFSGISRLLLALLLQLLPAQMAHLPEIAPSKVMGFQEVLVKSMCQPMEQLVDVDHGFLEEVEYIYIPACVSLWRCSGCCGDENMECHPTLERNITLPVVRIYPIMSSEYVQVTFVEHQSCECR</sequence>
<dbReference type="SMART" id="SM00141">
    <property type="entry name" value="PDGF"/>
    <property type="match status" value="1"/>
</dbReference>
<gene>
    <name evidence="7" type="primary">LOC114429002</name>
</gene>
<dbReference type="GO" id="GO:0050930">
    <property type="term" value="P:induction of positive chemotaxis"/>
    <property type="evidence" value="ECO:0007669"/>
    <property type="project" value="TreeGrafter"/>
</dbReference>
<dbReference type="GeneID" id="114429002"/>
<evidence type="ECO:0000256" key="3">
    <source>
        <dbReference type="RuleBase" id="RU003818"/>
    </source>
</evidence>
<dbReference type="InterPro" id="IPR000072">
    <property type="entry name" value="PDGF/VEGF_dom"/>
</dbReference>
<keyword evidence="6" id="KW-1185">Reference proteome</keyword>
<dbReference type="GO" id="GO:0005172">
    <property type="term" value="F:vascular endothelial growth factor receptor binding"/>
    <property type="evidence" value="ECO:0007669"/>
    <property type="project" value="TreeGrafter"/>
</dbReference>
<dbReference type="GO" id="GO:0001666">
    <property type="term" value="P:response to hypoxia"/>
    <property type="evidence" value="ECO:0007669"/>
    <property type="project" value="TreeGrafter"/>
</dbReference>
<dbReference type="GO" id="GO:0008083">
    <property type="term" value="F:growth factor activity"/>
    <property type="evidence" value="ECO:0007669"/>
    <property type="project" value="UniProtKB-KW"/>
</dbReference>
<dbReference type="Gene3D" id="2.10.90.10">
    <property type="entry name" value="Cystine-knot cytokines"/>
    <property type="match status" value="1"/>
</dbReference>
<dbReference type="PROSITE" id="PS50278">
    <property type="entry name" value="PDGF_2"/>
    <property type="match status" value="1"/>
</dbReference>
<keyword evidence="1 3" id="KW-0339">Growth factor</keyword>
<dbReference type="GO" id="GO:0060754">
    <property type="term" value="P:positive regulation of mast cell chemotaxis"/>
    <property type="evidence" value="ECO:0007669"/>
    <property type="project" value="TreeGrafter"/>
</dbReference>
<dbReference type="PANTHER" id="PTHR12025:SF9">
    <property type="entry name" value="PLACENTA GROWTH FACTOR"/>
    <property type="match status" value="1"/>
</dbReference>
<evidence type="ECO:0000256" key="1">
    <source>
        <dbReference type="ARBA" id="ARBA00023030"/>
    </source>
</evidence>
<proteinExistence type="inferred from homology"/>
<dbReference type="InParanoid" id="A0A6P7HST1"/>
<dbReference type="GO" id="GO:0001938">
    <property type="term" value="P:positive regulation of endothelial cell proliferation"/>
    <property type="evidence" value="ECO:0007669"/>
    <property type="project" value="TreeGrafter"/>
</dbReference>